<evidence type="ECO:0000256" key="2">
    <source>
        <dbReference type="SAM" id="Phobius"/>
    </source>
</evidence>
<evidence type="ECO:0000313" key="5">
    <source>
        <dbReference type="Proteomes" id="UP000824998"/>
    </source>
</evidence>
<proteinExistence type="predicted"/>
<feature type="compositionally biased region" description="Polar residues" evidence="1">
    <location>
        <begin position="756"/>
        <end position="775"/>
    </location>
</feature>
<feature type="transmembrane region" description="Helical" evidence="2">
    <location>
        <begin position="213"/>
        <end position="234"/>
    </location>
</feature>
<feature type="transmembrane region" description="Helical" evidence="2">
    <location>
        <begin position="537"/>
        <end position="556"/>
    </location>
</feature>
<feature type="region of interest" description="Disordered" evidence="1">
    <location>
        <begin position="719"/>
        <end position="830"/>
    </location>
</feature>
<gene>
    <name evidence="4" type="ORF">BJ875DRAFT_484421</name>
</gene>
<keyword evidence="5" id="KW-1185">Reference proteome</keyword>
<evidence type="ECO:0000256" key="3">
    <source>
        <dbReference type="SAM" id="SignalP"/>
    </source>
</evidence>
<feature type="compositionally biased region" description="Polar residues" evidence="1">
    <location>
        <begin position="579"/>
        <end position="606"/>
    </location>
</feature>
<keyword evidence="3" id="KW-0732">Signal</keyword>
<feature type="transmembrane region" description="Helical" evidence="2">
    <location>
        <begin position="679"/>
        <end position="700"/>
    </location>
</feature>
<feature type="region of interest" description="Disordered" evidence="1">
    <location>
        <begin position="468"/>
        <end position="488"/>
    </location>
</feature>
<evidence type="ECO:0000313" key="4">
    <source>
        <dbReference type="EMBL" id="KAG9234213.1"/>
    </source>
</evidence>
<evidence type="ECO:0000256" key="1">
    <source>
        <dbReference type="SAM" id="MobiDB-lite"/>
    </source>
</evidence>
<dbReference type="EMBL" id="MU251471">
    <property type="protein sequence ID" value="KAG9234213.1"/>
    <property type="molecule type" value="Genomic_DNA"/>
</dbReference>
<feature type="compositionally biased region" description="Low complexity" evidence="1">
    <location>
        <begin position="787"/>
        <end position="808"/>
    </location>
</feature>
<organism evidence="4 5">
    <name type="scientific">Amylocarpus encephaloides</name>
    <dbReference type="NCBI Taxonomy" id="45428"/>
    <lineage>
        <taxon>Eukaryota</taxon>
        <taxon>Fungi</taxon>
        <taxon>Dikarya</taxon>
        <taxon>Ascomycota</taxon>
        <taxon>Pezizomycotina</taxon>
        <taxon>Leotiomycetes</taxon>
        <taxon>Helotiales</taxon>
        <taxon>Helotiales incertae sedis</taxon>
        <taxon>Amylocarpus</taxon>
    </lineage>
</organism>
<name>A0A9P7YJN3_9HELO</name>
<feature type="transmembrane region" description="Helical" evidence="2">
    <location>
        <begin position="618"/>
        <end position="643"/>
    </location>
</feature>
<keyword evidence="2" id="KW-1133">Transmembrane helix</keyword>
<dbReference type="Proteomes" id="UP000824998">
    <property type="component" value="Unassembled WGS sequence"/>
</dbReference>
<feature type="signal peptide" evidence="3">
    <location>
        <begin position="1"/>
        <end position="21"/>
    </location>
</feature>
<comment type="caution">
    <text evidence="4">The sequence shown here is derived from an EMBL/GenBank/DDBJ whole genome shotgun (WGS) entry which is preliminary data.</text>
</comment>
<feature type="transmembrane region" description="Helical" evidence="2">
    <location>
        <begin position="500"/>
        <end position="525"/>
    </location>
</feature>
<feature type="region of interest" description="Disordered" evidence="1">
    <location>
        <begin position="573"/>
        <end position="606"/>
    </location>
</feature>
<accession>A0A9P7YJN3</accession>
<feature type="transmembrane region" description="Helical" evidence="2">
    <location>
        <begin position="331"/>
        <end position="353"/>
    </location>
</feature>
<sequence length="830" mass="92144">MSPRSEISCLTILCIASLVTCNDFNSSQHYDNLTAAFPDLHGWDDKYERPPSIGGQNFTQCCLKAVRESLEIPTGGGKVGWSTAHNWVLDSDGSPITIEEFGKAQFPCGAAYDEDHAHGAPLVKVPYTWCDTNCGGWQKSSNSDLNQWVQPFVGFILPSAVFCLSVPRRSILTISNGLFINHFEELPVKLLELRNSIRSKEKARSNMTSFFDVSILAILNLGVYLIFAFIMAVFRAAIAAAISLANTVVGGGTDSEDEVLDAVFHKRVHELYALLVGNLTLPTTVEGGKYGNVWTDVKLLVDGPKLKQKNEIKKYKEVTRERLKALLDCQASFGVVIGAPIVFFVGSFLYSIFENLNNVGDNDTSHALAFGSWWMIIPHVAIVSGCLLAGNNPDTLQVIMCSVDKPHEISTTVKQNKTQKLFGSWWRPFYHSIYTPIPMVERGRNKCRWIEEVAKLYLPLSTVENTTDETREIPQNSRRKAGIPGNKTTPRNHQLNSWHWLEIGLIEIVLLGLPFVLAFLTSFYTPPVGLSCRTFTFLLYFLLQVCFIAIWIWEFYDSSLLTPWRPFDDDKDDVEKANTRSNASSSPKEGTSDTVTSSKAATPPTTGNRKALEWVHGILLTIVLAGSFFITIFGTFFQVVGLYRNCKCRMPLRYWSSKNFSYAISNNTQDAINFARKTWLPTGVTSIVLLIVTCYIGWWYQRHWRMAFDDTADKLLGVKKPPAPKSTDEDRQGVTNESQLKPAREVSVPTKEKTRVPTSPKTAVTDATPSTSKSGANVIEENPIPIASDTPVAPVTTVATAPPDSVPAEPQPSQAQPKAVPEEGEKSESK</sequence>
<keyword evidence="2" id="KW-0472">Membrane</keyword>
<keyword evidence="2" id="KW-0812">Transmembrane</keyword>
<feature type="compositionally biased region" description="Basic and acidic residues" evidence="1">
    <location>
        <begin position="820"/>
        <end position="830"/>
    </location>
</feature>
<reference evidence="4" key="1">
    <citation type="journal article" date="2021" name="IMA Fungus">
        <title>Genomic characterization of three marine fungi, including Emericellopsis atlantica sp. nov. with signatures of a generalist lifestyle and marine biomass degradation.</title>
        <authorList>
            <person name="Hagestad O.C."/>
            <person name="Hou L."/>
            <person name="Andersen J.H."/>
            <person name="Hansen E.H."/>
            <person name="Altermark B."/>
            <person name="Li C."/>
            <person name="Kuhnert E."/>
            <person name="Cox R.J."/>
            <person name="Crous P.W."/>
            <person name="Spatafora J.W."/>
            <person name="Lail K."/>
            <person name="Amirebrahimi M."/>
            <person name="Lipzen A."/>
            <person name="Pangilinan J."/>
            <person name="Andreopoulos W."/>
            <person name="Hayes R.D."/>
            <person name="Ng V."/>
            <person name="Grigoriev I.V."/>
            <person name="Jackson S.A."/>
            <person name="Sutton T.D.S."/>
            <person name="Dobson A.D.W."/>
            <person name="Rama T."/>
        </authorList>
    </citation>
    <scope>NUCLEOTIDE SEQUENCE</scope>
    <source>
        <strain evidence="4">TRa018bII</strain>
    </source>
</reference>
<feature type="chain" id="PRO_5040308150" evidence="3">
    <location>
        <begin position="22"/>
        <end position="830"/>
    </location>
</feature>
<dbReference type="OrthoDB" id="5392263at2759"/>
<feature type="transmembrane region" description="Helical" evidence="2">
    <location>
        <begin position="373"/>
        <end position="390"/>
    </location>
</feature>
<protein>
    <submittedName>
        <fullName evidence="4">Uncharacterized protein</fullName>
    </submittedName>
</protein>
<dbReference type="AlphaFoldDB" id="A0A9P7YJN3"/>